<reference evidence="2" key="1">
    <citation type="submission" date="2019-04" db="EMBL/GenBank/DDBJ databases">
        <title>Evolution of Biomass-Degrading Anaerobic Consortia Revealed by Metagenomics.</title>
        <authorList>
            <person name="Peng X."/>
        </authorList>
    </citation>
    <scope>NUCLEOTIDE SEQUENCE</scope>
    <source>
        <strain evidence="2">SIG240</strain>
    </source>
</reference>
<feature type="domain" description="Ribosomal protein eL8/eL30/eS12/Gadd45" evidence="1">
    <location>
        <begin position="8"/>
        <end position="92"/>
    </location>
</feature>
<dbReference type="Gene3D" id="3.30.1330.30">
    <property type="match status" value="1"/>
</dbReference>
<sequence>MAITKEQRITNLLSMAQKAGRIVSGAFAVEQAVKKKQAVLVLLAGDAAEESKKNFITLADKFAIPYADCLDRETLGGCLGKDFRAVAALLDDGFAKKLRQLMEETL</sequence>
<dbReference type="EMBL" id="SVBY01000039">
    <property type="protein sequence ID" value="MBE6092820.1"/>
    <property type="molecule type" value="Genomic_DNA"/>
</dbReference>
<comment type="caution">
    <text evidence="2">The sequence shown here is derived from an EMBL/GenBank/DDBJ whole genome shotgun (WGS) entry which is preliminary data.</text>
</comment>
<evidence type="ECO:0000313" key="3">
    <source>
        <dbReference type="Proteomes" id="UP000761380"/>
    </source>
</evidence>
<dbReference type="AlphaFoldDB" id="A0A927WN00"/>
<dbReference type="InterPro" id="IPR004038">
    <property type="entry name" value="Ribosomal_eL8/eL30/eS12/Gad45"/>
</dbReference>
<dbReference type="InterPro" id="IPR029064">
    <property type="entry name" value="Ribosomal_eL30-like_sf"/>
</dbReference>
<organism evidence="2 3">
    <name type="scientific">Selenomonas ruminantium</name>
    <dbReference type="NCBI Taxonomy" id="971"/>
    <lineage>
        <taxon>Bacteria</taxon>
        <taxon>Bacillati</taxon>
        <taxon>Bacillota</taxon>
        <taxon>Negativicutes</taxon>
        <taxon>Selenomonadales</taxon>
        <taxon>Selenomonadaceae</taxon>
        <taxon>Selenomonas</taxon>
    </lineage>
</organism>
<accession>A0A927WN00</accession>
<name>A0A927WN00_SELRU</name>
<evidence type="ECO:0000259" key="1">
    <source>
        <dbReference type="Pfam" id="PF01248"/>
    </source>
</evidence>
<protein>
    <submittedName>
        <fullName evidence="2">L7Ae/L30e/S12e/Gadd45 family protein</fullName>
    </submittedName>
</protein>
<evidence type="ECO:0000313" key="2">
    <source>
        <dbReference type="EMBL" id="MBE6092820.1"/>
    </source>
</evidence>
<gene>
    <name evidence="2" type="ORF">E7201_06590</name>
</gene>
<dbReference type="SUPFAM" id="SSF55315">
    <property type="entry name" value="L30e-like"/>
    <property type="match status" value="1"/>
</dbReference>
<dbReference type="Pfam" id="PF01248">
    <property type="entry name" value="Ribosomal_L7Ae"/>
    <property type="match status" value="1"/>
</dbReference>
<dbReference type="Proteomes" id="UP000761380">
    <property type="component" value="Unassembled WGS sequence"/>
</dbReference>
<proteinExistence type="predicted"/>